<dbReference type="RefSeq" id="WP_031574090.1">
    <property type="nucleotide sequence ID" value="NZ_FNDZ01000001.1"/>
</dbReference>
<sequence>MSKKHSLFGILLMTVLLLVSGCSPKKTVLTTDNEKDLADMITYLEDQNYESSVEEADYDIFPGIRMRIKTGTDILDVYFYENPTALEEVASGIGKDGSSYQNKSKTKVIEISWISEPHFFKKNTMMVQYIGEEENIIKLLTTYLGPQFAGL</sequence>
<dbReference type="EMBL" id="FNDZ01000001">
    <property type="protein sequence ID" value="SDI09734.1"/>
    <property type="molecule type" value="Genomic_DNA"/>
</dbReference>
<evidence type="ECO:0008006" key="3">
    <source>
        <dbReference type="Google" id="ProtNLM"/>
    </source>
</evidence>
<dbReference type="PROSITE" id="PS51257">
    <property type="entry name" value="PROKAR_LIPOPROTEIN"/>
    <property type="match status" value="1"/>
</dbReference>
<accession>A0A1G8HSY1</accession>
<dbReference type="Proteomes" id="UP000183255">
    <property type="component" value="Unassembled WGS sequence"/>
</dbReference>
<reference evidence="1 2" key="1">
    <citation type="submission" date="2016-10" db="EMBL/GenBank/DDBJ databases">
        <authorList>
            <person name="de Groot N.N."/>
        </authorList>
    </citation>
    <scope>NUCLEOTIDE SEQUENCE [LARGE SCALE GENOMIC DNA]</scope>
    <source>
        <strain evidence="1 2">CGMCC 1.5058</strain>
    </source>
</reference>
<dbReference type="AlphaFoldDB" id="A0A1G8HSY1"/>
<organism evidence="1 2">
    <name type="scientific">Proteiniclasticum ruminis</name>
    <dbReference type="NCBI Taxonomy" id="398199"/>
    <lineage>
        <taxon>Bacteria</taxon>
        <taxon>Bacillati</taxon>
        <taxon>Bacillota</taxon>
        <taxon>Clostridia</taxon>
        <taxon>Eubacteriales</taxon>
        <taxon>Clostridiaceae</taxon>
        <taxon>Proteiniclasticum</taxon>
    </lineage>
</organism>
<evidence type="ECO:0000313" key="2">
    <source>
        <dbReference type="Proteomes" id="UP000183255"/>
    </source>
</evidence>
<gene>
    <name evidence="1" type="ORF">SAMN05421804_101678</name>
</gene>
<name>A0A1G8HSY1_9CLOT</name>
<proteinExistence type="predicted"/>
<evidence type="ECO:0000313" key="1">
    <source>
        <dbReference type="EMBL" id="SDI09734.1"/>
    </source>
</evidence>
<protein>
    <recommendedName>
        <fullName evidence="3">Lipoprotein</fullName>
    </recommendedName>
</protein>